<dbReference type="Pfam" id="PF02468">
    <property type="entry name" value="PsbN"/>
    <property type="match status" value="1"/>
</dbReference>
<protein>
    <recommendedName>
        <fullName evidence="5">Protein PsbN</fullName>
    </recommendedName>
</protein>
<dbReference type="RefSeq" id="YP_009033717.1">
    <property type="nucleotide sequence ID" value="NC_024168.1"/>
</dbReference>
<dbReference type="PANTHER" id="PTHR35326:SF3">
    <property type="entry name" value="PROTEIN PSBN"/>
    <property type="match status" value="1"/>
</dbReference>
<evidence type="ECO:0000256" key="4">
    <source>
        <dbReference type="ARBA" id="ARBA00023136"/>
    </source>
</evidence>
<feature type="transmembrane region" description="Helical" evidence="5">
    <location>
        <begin position="6"/>
        <end position="27"/>
    </location>
</feature>
<dbReference type="GO" id="GO:0015979">
    <property type="term" value="P:photosynthesis"/>
    <property type="evidence" value="ECO:0007669"/>
    <property type="project" value="InterPro"/>
</dbReference>
<gene>
    <name evidence="5 6" type="primary">psbN</name>
</gene>
<evidence type="ECO:0000256" key="3">
    <source>
        <dbReference type="ARBA" id="ARBA00022989"/>
    </source>
</evidence>
<evidence type="ECO:0000256" key="1">
    <source>
        <dbReference type="ARBA" id="ARBA00004411"/>
    </source>
</evidence>
<dbReference type="PANTHER" id="PTHR35326">
    <property type="entry name" value="PROTEIN PSBN"/>
    <property type="match status" value="1"/>
</dbReference>
<comment type="subcellular location">
    <subcellularLocation>
        <location evidence="1">Plastid membrane</location>
        <topology evidence="1">Single-pass membrane protein</topology>
    </subcellularLocation>
    <subcellularLocation>
        <location evidence="5">Plastid</location>
        <location evidence="5">Chloroplast thylakoid membrane</location>
        <topology evidence="5">Single-pass membrane protein</topology>
    </subcellularLocation>
</comment>
<organism evidence="6">
    <name type="scientific">Roya anglica</name>
    <dbReference type="NCBI Taxonomy" id="43943"/>
    <lineage>
        <taxon>Eukaryota</taxon>
        <taxon>Viridiplantae</taxon>
        <taxon>Streptophyta</taxon>
        <taxon>Zygnematophyceae</taxon>
        <taxon>Zygnematophycidae</taxon>
        <taxon>Zygnematales</taxon>
        <taxon>Mesotaeniaceae</taxon>
        <taxon>Roya</taxon>
    </lineage>
</organism>
<dbReference type="AlphaFoldDB" id="A0A024B3U3"/>
<proteinExistence type="inferred from homology"/>
<dbReference type="GO" id="GO:0009535">
    <property type="term" value="C:chloroplast thylakoid membrane"/>
    <property type="evidence" value="ECO:0007669"/>
    <property type="project" value="UniProtKB-SubCell"/>
</dbReference>
<dbReference type="GeneID" id="19523921"/>
<keyword evidence="4 5" id="KW-0472">Membrane</keyword>
<sequence length="43" mass="4856">METATLVVIFISCLLVSFTGYALYTAFGQPSKDLRDPFEEHED</sequence>
<evidence type="ECO:0000313" key="6">
    <source>
        <dbReference type="EMBL" id="AHZ11100.1"/>
    </source>
</evidence>
<keyword evidence="2 5" id="KW-0812">Transmembrane</keyword>
<keyword evidence="6" id="KW-0934">Plastid</keyword>
<keyword evidence="3 5" id="KW-1133">Transmembrane helix</keyword>
<name>A0A024B3U3_9VIRI</name>
<evidence type="ECO:0000256" key="2">
    <source>
        <dbReference type="ARBA" id="ARBA00022692"/>
    </source>
</evidence>
<comment type="similarity">
    <text evidence="5">Belongs to the PsbN family.</text>
</comment>
<reference evidence="6" key="1">
    <citation type="journal article" date="2014" name="Genome Biol. Evol.">
        <title>Analyses of charophyte chloroplast genomes help characterize the ancestral chloroplast genome of land plants.</title>
        <authorList>
            <person name="Civan P."/>
            <person name="Foster P.G."/>
            <person name="Embley M.T."/>
            <person name="Seneca A."/>
            <person name="Cox C.J."/>
        </authorList>
    </citation>
    <scope>NUCLEOTIDE SEQUENCE</scope>
</reference>
<dbReference type="HAMAP" id="MF_00293">
    <property type="entry name" value="PSII_PsbN"/>
    <property type="match status" value="1"/>
</dbReference>
<comment type="caution">
    <text evidence="5">Originally thought to be a component of PSII; based on experiments in Synechocystis, N.tabacum and barley, and its absence from PSII in T.elongatus and T.vulcanus, this is probably not true.</text>
</comment>
<comment type="function">
    <text evidence="5">May play a role in photosystem I and II biogenesis.</text>
</comment>
<evidence type="ECO:0000256" key="5">
    <source>
        <dbReference type="HAMAP-Rule" id="MF_00293"/>
    </source>
</evidence>
<dbReference type="EMBL" id="KJ461681">
    <property type="protein sequence ID" value="AHZ11100.1"/>
    <property type="molecule type" value="Genomic_DNA"/>
</dbReference>
<keyword evidence="6" id="KW-0150">Chloroplast</keyword>
<accession>A0A024B3U3</accession>
<geneLocation type="chloroplast" evidence="6"/>
<dbReference type="InterPro" id="IPR003398">
    <property type="entry name" value="PSII_PsbN"/>
</dbReference>
<keyword evidence="5" id="KW-0793">Thylakoid</keyword>